<dbReference type="Pfam" id="PF07690">
    <property type="entry name" value="MFS_1"/>
    <property type="match status" value="1"/>
</dbReference>
<dbReference type="EMBL" id="JAQQWN010000005">
    <property type="protein sequence ID" value="KAK8084949.1"/>
    <property type="molecule type" value="Genomic_DNA"/>
</dbReference>
<dbReference type="Proteomes" id="UP001433268">
    <property type="component" value="Unassembled WGS sequence"/>
</dbReference>
<evidence type="ECO:0000256" key="4">
    <source>
        <dbReference type="ARBA" id="ARBA00023136"/>
    </source>
</evidence>
<feature type="compositionally biased region" description="Polar residues" evidence="5">
    <location>
        <begin position="69"/>
        <end position="84"/>
    </location>
</feature>
<feature type="transmembrane region" description="Helical" evidence="6">
    <location>
        <begin position="382"/>
        <end position="399"/>
    </location>
</feature>
<feature type="compositionally biased region" description="Polar residues" evidence="5">
    <location>
        <begin position="1"/>
        <end position="11"/>
    </location>
</feature>
<sequence>MSHSTSRNLGPSSTSTSSSSSSSSPVHRHEPLRENDGVKELSEETTSTHSFSDDGDIKADQTGALGAMGSSSKNHDWSPTLSTATHHRLDSRGGDGDGDGDMKNGGVAQENSQTFYVDDGGNDADAMVATVNDLDGDDGSIRAGVVYRTYKEEVVRIGAIDAAEHYRELGHGKPHIQQEPWNIPFWITFSPVSQLSATYYNVSESAINWLSTGFLFVFVVTSPITIYVLHKGPKLSIVTASVLVLTGNWIRYAGSYSGNGGNFGVVMFGQVLTGAAQTFVLSAPTTYSDLWFTHRGRVGATAIMSLANPFGAALGQLITPFIVVGPRDVSNAVLYVSIIATVISIPSLFTPAAPPTPVAPSGSSPKEPLVASIRRVIRIPEVWMILIPYGVYVGFFNSISTILNQTMMPYGYTSDEAGIAGAVLIVVGLVSSAITSPILDRTKLFLVALKALVPVIALMYLIFIWMPGTHDAAGLAGPYVVLAILGAASFSLVPVALEYLTELSHPCSPEVTSTVAWASGQLLGGIFILISDALKTGSDANPPLHMQRSLIFHAVLALAVVPLVICLGLFGRGEFVELKRASSDKRRSPAVVA</sequence>
<gene>
    <name evidence="7" type="ORF">PG997_006220</name>
</gene>
<dbReference type="RefSeq" id="XP_066669458.1">
    <property type="nucleotide sequence ID" value="XM_066810535.1"/>
</dbReference>
<name>A0ABR1WRM3_9PEZI</name>
<comment type="subcellular location">
    <subcellularLocation>
        <location evidence="1">Membrane</location>
        <topology evidence="1">Multi-pass membrane protein</topology>
    </subcellularLocation>
</comment>
<evidence type="ECO:0000256" key="2">
    <source>
        <dbReference type="ARBA" id="ARBA00022692"/>
    </source>
</evidence>
<feature type="transmembrane region" description="Helical" evidence="6">
    <location>
        <begin position="206"/>
        <end position="228"/>
    </location>
</feature>
<feature type="transmembrane region" description="Helical" evidence="6">
    <location>
        <begin position="260"/>
        <end position="281"/>
    </location>
</feature>
<comment type="caution">
    <text evidence="7">The sequence shown here is derived from an EMBL/GenBank/DDBJ whole genome shotgun (WGS) entry which is preliminary data.</text>
</comment>
<feature type="transmembrane region" description="Helical" evidence="6">
    <location>
        <begin position="444"/>
        <end position="466"/>
    </location>
</feature>
<dbReference type="InterPro" id="IPR036259">
    <property type="entry name" value="MFS_trans_sf"/>
</dbReference>
<feature type="compositionally biased region" description="Basic and acidic residues" evidence="5">
    <location>
        <begin position="27"/>
        <end position="42"/>
    </location>
</feature>
<keyword evidence="3 6" id="KW-1133">Transmembrane helix</keyword>
<protein>
    <submittedName>
        <fullName evidence="7">Major facilitator superfamily domain-containing protein</fullName>
    </submittedName>
</protein>
<evidence type="ECO:0000256" key="6">
    <source>
        <dbReference type="SAM" id="Phobius"/>
    </source>
</evidence>
<feature type="region of interest" description="Disordered" evidence="5">
    <location>
        <begin position="1"/>
        <end position="107"/>
    </location>
</feature>
<feature type="compositionally biased region" description="Low complexity" evidence="5">
    <location>
        <begin position="12"/>
        <end position="24"/>
    </location>
</feature>
<reference evidence="7 8" key="1">
    <citation type="submission" date="2023-01" db="EMBL/GenBank/DDBJ databases">
        <title>Analysis of 21 Apiospora genomes using comparative genomics revels a genus with tremendous synthesis potential of carbohydrate active enzymes and secondary metabolites.</title>
        <authorList>
            <person name="Sorensen T."/>
        </authorList>
    </citation>
    <scope>NUCLEOTIDE SEQUENCE [LARGE SCALE GENOMIC DNA]</scope>
    <source>
        <strain evidence="7 8">CBS 114990</strain>
    </source>
</reference>
<dbReference type="InterPro" id="IPR049680">
    <property type="entry name" value="FLVCR1-2_SLC49-like"/>
</dbReference>
<feature type="transmembrane region" description="Helical" evidence="6">
    <location>
        <begin position="419"/>
        <end position="439"/>
    </location>
</feature>
<dbReference type="PANTHER" id="PTHR10924">
    <property type="entry name" value="MAJOR FACILITATOR SUPERFAMILY PROTEIN-RELATED"/>
    <property type="match status" value="1"/>
</dbReference>
<accession>A0ABR1WRM3</accession>
<dbReference type="GeneID" id="92043595"/>
<evidence type="ECO:0000256" key="1">
    <source>
        <dbReference type="ARBA" id="ARBA00004141"/>
    </source>
</evidence>
<feature type="transmembrane region" description="Helical" evidence="6">
    <location>
        <begin position="302"/>
        <end position="323"/>
    </location>
</feature>
<dbReference type="InterPro" id="IPR011701">
    <property type="entry name" value="MFS"/>
</dbReference>
<dbReference type="PANTHER" id="PTHR10924:SF6">
    <property type="entry name" value="SOLUTE CARRIER FAMILY 49 MEMBER A3"/>
    <property type="match status" value="1"/>
</dbReference>
<evidence type="ECO:0000256" key="3">
    <source>
        <dbReference type="ARBA" id="ARBA00022989"/>
    </source>
</evidence>
<evidence type="ECO:0000313" key="7">
    <source>
        <dbReference type="EMBL" id="KAK8084949.1"/>
    </source>
</evidence>
<feature type="transmembrane region" description="Helical" evidence="6">
    <location>
        <begin position="478"/>
        <end position="499"/>
    </location>
</feature>
<dbReference type="Gene3D" id="1.20.1250.20">
    <property type="entry name" value="MFS general substrate transporter like domains"/>
    <property type="match status" value="1"/>
</dbReference>
<keyword evidence="4 6" id="KW-0472">Membrane</keyword>
<dbReference type="SUPFAM" id="SSF103473">
    <property type="entry name" value="MFS general substrate transporter"/>
    <property type="match status" value="1"/>
</dbReference>
<feature type="transmembrane region" description="Helical" evidence="6">
    <location>
        <begin position="235"/>
        <end position="254"/>
    </location>
</feature>
<feature type="transmembrane region" description="Helical" evidence="6">
    <location>
        <begin position="329"/>
        <end position="349"/>
    </location>
</feature>
<keyword evidence="2 6" id="KW-0812">Transmembrane</keyword>
<feature type="transmembrane region" description="Helical" evidence="6">
    <location>
        <begin position="550"/>
        <end position="570"/>
    </location>
</feature>
<keyword evidence="8" id="KW-1185">Reference proteome</keyword>
<evidence type="ECO:0000256" key="5">
    <source>
        <dbReference type="SAM" id="MobiDB-lite"/>
    </source>
</evidence>
<proteinExistence type="predicted"/>
<organism evidence="7 8">
    <name type="scientific">Apiospora hydei</name>
    <dbReference type="NCBI Taxonomy" id="1337664"/>
    <lineage>
        <taxon>Eukaryota</taxon>
        <taxon>Fungi</taxon>
        <taxon>Dikarya</taxon>
        <taxon>Ascomycota</taxon>
        <taxon>Pezizomycotina</taxon>
        <taxon>Sordariomycetes</taxon>
        <taxon>Xylariomycetidae</taxon>
        <taxon>Amphisphaeriales</taxon>
        <taxon>Apiosporaceae</taxon>
        <taxon>Apiospora</taxon>
    </lineage>
</organism>
<evidence type="ECO:0000313" key="8">
    <source>
        <dbReference type="Proteomes" id="UP001433268"/>
    </source>
</evidence>